<feature type="region of interest" description="Disordered" evidence="2">
    <location>
        <begin position="88"/>
        <end position="124"/>
    </location>
</feature>
<name>A0A8J8P2V6_HALGN</name>
<gene>
    <name evidence="3" type="ORF">FGO68_gene8995</name>
</gene>
<reference evidence="3" key="1">
    <citation type="submission" date="2019-06" db="EMBL/GenBank/DDBJ databases">
        <authorList>
            <person name="Zheng W."/>
        </authorList>
    </citation>
    <scope>NUCLEOTIDE SEQUENCE</scope>
    <source>
        <strain evidence="3">QDHG01</strain>
    </source>
</reference>
<protein>
    <submittedName>
        <fullName evidence="3">Uncharacterized protein</fullName>
    </submittedName>
</protein>
<dbReference type="AlphaFoldDB" id="A0A8J8P2V6"/>
<organism evidence="3 4">
    <name type="scientific">Halteria grandinella</name>
    <dbReference type="NCBI Taxonomy" id="5974"/>
    <lineage>
        <taxon>Eukaryota</taxon>
        <taxon>Sar</taxon>
        <taxon>Alveolata</taxon>
        <taxon>Ciliophora</taxon>
        <taxon>Intramacronucleata</taxon>
        <taxon>Spirotrichea</taxon>
        <taxon>Stichotrichia</taxon>
        <taxon>Sporadotrichida</taxon>
        <taxon>Halteriidae</taxon>
        <taxon>Halteria</taxon>
    </lineage>
</organism>
<feature type="coiled-coil region" evidence="1">
    <location>
        <begin position="222"/>
        <end position="256"/>
    </location>
</feature>
<feature type="compositionally biased region" description="Low complexity" evidence="2">
    <location>
        <begin position="113"/>
        <end position="124"/>
    </location>
</feature>
<keyword evidence="4" id="KW-1185">Reference proteome</keyword>
<sequence length="308" mass="35356">MSSSNSTVVCLYCTNSTHVSRRYFPKHLKGYHKEQYNAKLTSHGAVKVTEGQDFKTLSQDDLKQLQIKLNLTKLNPEQSDQLNFGSLETKDLSDNQPVPPPQPTNFPWPSSHPPITQQPQLSPPQISQLPFQQLMQQQYPQLQPTMTPRVFQRPLMMPQQQPPPQLMVPQPQQIQYQHTQAKVKAAVNTDLTQSENEDEGDNKDQLNSIALKAIIKGIHQGQQQQKKMLDQIIKQNEDLLKQGQKAEQERQQIIEQNKNISNMVGQAFKPFQMMSHLTPQMMGGFPMMNPMNSMLNQQQMSEHFIKHQ</sequence>
<feature type="compositionally biased region" description="Pro residues" evidence="2">
    <location>
        <begin position="97"/>
        <end position="112"/>
    </location>
</feature>
<accession>A0A8J8P2V6</accession>
<comment type="caution">
    <text evidence="3">The sequence shown here is derived from an EMBL/GenBank/DDBJ whole genome shotgun (WGS) entry which is preliminary data.</text>
</comment>
<evidence type="ECO:0000256" key="2">
    <source>
        <dbReference type="SAM" id="MobiDB-lite"/>
    </source>
</evidence>
<evidence type="ECO:0000313" key="4">
    <source>
        <dbReference type="Proteomes" id="UP000785679"/>
    </source>
</evidence>
<proteinExistence type="predicted"/>
<evidence type="ECO:0000313" key="3">
    <source>
        <dbReference type="EMBL" id="TNV85049.1"/>
    </source>
</evidence>
<keyword evidence="1" id="KW-0175">Coiled coil</keyword>
<dbReference type="Proteomes" id="UP000785679">
    <property type="component" value="Unassembled WGS sequence"/>
</dbReference>
<evidence type="ECO:0000256" key="1">
    <source>
        <dbReference type="SAM" id="Coils"/>
    </source>
</evidence>
<dbReference type="EMBL" id="RRYP01002197">
    <property type="protein sequence ID" value="TNV85049.1"/>
    <property type="molecule type" value="Genomic_DNA"/>
</dbReference>